<comment type="caution">
    <text evidence="1">The sequence shown here is derived from an EMBL/GenBank/DDBJ whole genome shotgun (WGS) entry which is preliminary data.</text>
</comment>
<dbReference type="EMBL" id="NCVQ01000001">
    <property type="protein sequence ID" value="PWZ57340.1"/>
    <property type="molecule type" value="Genomic_DNA"/>
</dbReference>
<protein>
    <submittedName>
        <fullName evidence="1">Uncharacterized protein</fullName>
    </submittedName>
</protein>
<name>A0A317YFI6_MAIZE</name>
<proteinExistence type="predicted"/>
<organism evidence="1">
    <name type="scientific">Zea mays</name>
    <name type="common">Maize</name>
    <dbReference type="NCBI Taxonomy" id="4577"/>
    <lineage>
        <taxon>Eukaryota</taxon>
        <taxon>Viridiplantae</taxon>
        <taxon>Streptophyta</taxon>
        <taxon>Embryophyta</taxon>
        <taxon>Tracheophyta</taxon>
        <taxon>Spermatophyta</taxon>
        <taxon>Magnoliopsida</taxon>
        <taxon>Liliopsida</taxon>
        <taxon>Poales</taxon>
        <taxon>Poaceae</taxon>
        <taxon>PACMAD clade</taxon>
        <taxon>Panicoideae</taxon>
        <taxon>Andropogonodae</taxon>
        <taxon>Andropogoneae</taxon>
        <taxon>Tripsacinae</taxon>
        <taxon>Zea</taxon>
    </lineage>
</organism>
<dbReference type="AlphaFoldDB" id="A0A317YFI6"/>
<accession>A0A317YFI6</accession>
<sequence length="67" mass="7270">MAIKSLPWSSTSLRSDVGHRTALLVLNLADAISLVHVLTQGHGTATAMKPFVSRPRRVGQNIIVCYI</sequence>
<evidence type="ECO:0000313" key="1">
    <source>
        <dbReference type="EMBL" id="PWZ57340.1"/>
    </source>
</evidence>
<dbReference type="Proteomes" id="UP000251960">
    <property type="component" value="Chromosome 1"/>
</dbReference>
<reference evidence="1" key="1">
    <citation type="journal article" date="2018" name="Nat. Genet.">
        <title>Extensive intraspecific gene order and gene structural variations between Mo17 and other maize genomes.</title>
        <authorList>
            <person name="Sun S."/>
            <person name="Zhou Y."/>
            <person name="Chen J."/>
            <person name="Shi J."/>
            <person name="Zhao H."/>
            <person name="Zhao H."/>
            <person name="Song W."/>
            <person name="Zhang M."/>
            <person name="Cui Y."/>
            <person name="Dong X."/>
            <person name="Liu H."/>
            <person name="Ma X."/>
            <person name="Jiao Y."/>
            <person name="Wang B."/>
            <person name="Wei X."/>
            <person name="Stein J.C."/>
            <person name="Glaubitz J.C."/>
            <person name="Lu F."/>
            <person name="Yu G."/>
            <person name="Liang C."/>
            <person name="Fengler K."/>
            <person name="Li B."/>
            <person name="Rafalski A."/>
            <person name="Schnable P.S."/>
            <person name="Ware D.H."/>
            <person name="Buckler E.S."/>
            <person name="Lai J."/>
        </authorList>
    </citation>
    <scope>NUCLEOTIDE SEQUENCE [LARGE SCALE GENOMIC DNA]</scope>
    <source>
        <tissue evidence="1">Seedling</tissue>
    </source>
</reference>
<gene>
    <name evidence="1" type="ORF">Zm00014a_010561</name>
</gene>